<dbReference type="InterPro" id="IPR019752">
    <property type="entry name" value="Pyrv/ketoisovalerate_OxRed_cat"/>
</dbReference>
<evidence type="ECO:0000259" key="2">
    <source>
        <dbReference type="Pfam" id="PF01558"/>
    </source>
</evidence>
<keyword evidence="1" id="KW-0560">Oxidoreductase</keyword>
<organism evidence="3 4">
    <name type="scientific">Tepidibacter hydrothermalis</name>
    <dbReference type="NCBI Taxonomy" id="3036126"/>
    <lineage>
        <taxon>Bacteria</taxon>
        <taxon>Bacillati</taxon>
        <taxon>Bacillota</taxon>
        <taxon>Clostridia</taxon>
        <taxon>Peptostreptococcales</taxon>
        <taxon>Peptostreptococcaceae</taxon>
        <taxon>Tepidibacter</taxon>
    </lineage>
</organism>
<proteinExistence type="predicted"/>
<gene>
    <name evidence="3" type="ORF">P4S50_08685</name>
</gene>
<sequence length="179" mass="19517">MKKELRLTGSGGQGLILAGIILAESVIKNGFNAVQSQSYGPEARGGASKSEVIISDNDINYPKVNSPDLLLCLTQKSFDKYAKNIKKKSILLVDSCVNIGDNIYTDFCYKIPIINTAKEKIGKQMVSNIVALGAIKELIEDIKDESLKQAILARVPQGSEELNIKAFNEGKMLIKNISK</sequence>
<dbReference type="EMBL" id="CP120733">
    <property type="protein sequence ID" value="WFD12141.1"/>
    <property type="molecule type" value="Genomic_DNA"/>
</dbReference>
<dbReference type="SUPFAM" id="SSF53323">
    <property type="entry name" value="Pyruvate-ferredoxin oxidoreductase, PFOR, domain III"/>
    <property type="match status" value="1"/>
</dbReference>
<evidence type="ECO:0000313" key="4">
    <source>
        <dbReference type="Proteomes" id="UP001222800"/>
    </source>
</evidence>
<evidence type="ECO:0000256" key="1">
    <source>
        <dbReference type="ARBA" id="ARBA00023002"/>
    </source>
</evidence>
<dbReference type="InterPro" id="IPR052554">
    <property type="entry name" value="2-oxoglutarate_synth_KorC"/>
</dbReference>
<accession>A0ABY8EGR5</accession>
<dbReference type="InterPro" id="IPR002869">
    <property type="entry name" value="Pyrv_flavodox_OxRed_cen"/>
</dbReference>
<feature type="domain" description="Pyruvate/ketoisovalerate oxidoreductase catalytic" evidence="2">
    <location>
        <begin position="11"/>
        <end position="170"/>
    </location>
</feature>
<dbReference type="PANTHER" id="PTHR42730:SF1">
    <property type="entry name" value="2-OXOGLUTARATE SYNTHASE SUBUNIT KORC"/>
    <property type="match status" value="1"/>
</dbReference>
<dbReference type="RefSeq" id="WP_277734436.1">
    <property type="nucleotide sequence ID" value="NZ_CP120733.1"/>
</dbReference>
<dbReference type="Proteomes" id="UP001222800">
    <property type="component" value="Chromosome"/>
</dbReference>
<dbReference type="Pfam" id="PF01558">
    <property type="entry name" value="POR"/>
    <property type="match status" value="1"/>
</dbReference>
<reference evidence="3 4" key="1">
    <citation type="submission" date="2023-03" db="EMBL/GenBank/DDBJ databases">
        <title>Complete genome sequence of Tepidibacter sp. SWIR-1, isolated from a deep-sea hydrothermal vent.</title>
        <authorList>
            <person name="Li X."/>
        </authorList>
    </citation>
    <scope>NUCLEOTIDE SEQUENCE [LARGE SCALE GENOMIC DNA]</scope>
    <source>
        <strain evidence="3 4">SWIR-1</strain>
    </source>
</reference>
<dbReference type="PANTHER" id="PTHR42730">
    <property type="entry name" value="2-OXOGLUTARATE SYNTHASE SUBUNIT KORC"/>
    <property type="match status" value="1"/>
</dbReference>
<dbReference type="Gene3D" id="3.40.920.10">
    <property type="entry name" value="Pyruvate-ferredoxin oxidoreductase, PFOR, domain III"/>
    <property type="match status" value="1"/>
</dbReference>
<keyword evidence="4" id="KW-1185">Reference proteome</keyword>
<evidence type="ECO:0000313" key="3">
    <source>
        <dbReference type="EMBL" id="WFD12141.1"/>
    </source>
</evidence>
<name>A0ABY8EGR5_9FIRM</name>
<protein>
    <submittedName>
        <fullName evidence="3">2-oxoacid:acceptor oxidoreductase family protein</fullName>
    </submittedName>
</protein>